<proteinExistence type="predicted"/>
<evidence type="ECO:0000313" key="1">
    <source>
        <dbReference type="EMBL" id="RGX97081.1"/>
    </source>
</evidence>
<sequence length="198" mass="22641">MNEKAKTGNFDFSDLPKGGRFPFSYYKNYPSTGKSIQLESVGTTDYKCTENVETPDWQLIPDSATTIIGYHCQLAKTNFKGRTWYAWYAEDVPLPEGPWKLIGLPGLTLKAYDENKEYSFTAIGMSTLTAPTPITFPKAKREEISQKDLREFKEKFTPGMVLETLNIKNIKIQDEKGNPIDMKKFMNKKNVFNPIELQ</sequence>
<dbReference type="NCBIfam" id="TIGR01200">
    <property type="entry name" value="GLPGLI"/>
    <property type="match status" value="1"/>
</dbReference>
<name>A0AA92UQT2_9BACT</name>
<accession>A0AA92UQT2</accession>
<gene>
    <name evidence="1" type="ORF">DXA63_04205</name>
</gene>
<dbReference type="AlphaFoldDB" id="A0AA92UQT2"/>
<dbReference type="EMBL" id="QSCI01000010">
    <property type="protein sequence ID" value="RGX97081.1"/>
    <property type="molecule type" value="Genomic_DNA"/>
</dbReference>
<comment type="caution">
    <text evidence="1">The sequence shown here is derived from an EMBL/GenBank/DDBJ whole genome shotgun (WGS) entry which is preliminary data.</text>
</comment>
<evidence type="ECO:0000313" key="2">
    <source>
        <dbReference type="Proteomes" id="UP000285604"/>
    </source>
</evidence>
<dbReference type="Proteomes" id="UP000285604">
    <property type="component" value="Unassembled WGS sequence"/>
</dbReference>
<protein>
    <submittedName>
        <fullName evidence="1">GLPGLI family protein</fullName>
    </submittedName>
</protein>
<dbReference type="InterPro" id="IPR005901">
    <property type="entry name" value="GLPGLI"/>
</dbReference>
<organism evidence="1 2">
    <name type="scientific">Segatella copri</name>
    <dbReference type="NCBI Taxonomy" id="165179"/>
    <lineage>
        <taxon>Bacteria</taxon>
        <taxon>Pseudomonadati</taxon>
        <taxon>Bacteroidota</taxon>
        <taxon>Bacteroidia</taxon>
        <taxon>Bacteroidales</taxon>
        <taxon>Prevotellaceae</taxon>
        <taxon>Segatella</taxon>
    </lineage>
</organism>
<reference evidence="1 2" key="1">
    <citation type="submission" date="2018-08" db="EMBL/GenBank/DDBJ databases">
        <title>A genome reference for cultivated species of the human gut microbiota.</title>
        <authorList>
            <person name="Zou Y."/>
            <person name="Xue W."/>
            <person name="Luo G."/>
        </authorList>
    </citation>
    <scope>NUCLEOTIDE SEQUENCE [LARGE SCALE GENOMIC DNA]</scope>
    <source>
        <strain evidence="1 2">OF03-3</strain>
    </source>
</reference>